<feature type="signal peptide" evidence="1">
    <location>
        <begin position="1"/>
        <end position="17"/>
    </location>
</feature>
<keyword evidence="3" id="KW-1185">Reference proteome</keyword>
<reference evidence="2" key="2">
    <citation type="submission" date="2021-05" db="EMBL/GenBank/DDBJ databases">
        <authorList>
            <person name="Pain A."/>
        </authorList>
    </citation>
    <scope>NUCLEOTIDE SEQUENCE</scope>
    <source>
        <strain evidence="2">1802A</strain>
    </source>
</reference>
<accession>A0AAD9G803</accession>
<proteinExistence type="predicted"/>
<comment type="caution">
    <text evidence="2">The sequence shown here is derived from an EMBL/GenBank/DDBJ whole genome shotgun (WGS) entry which is preliminary data.</text>
</comment>
<evidence type="ECO:0008006" key="4">
    <source>
        <dbReference type="Google" id="ProtNLM"/>
    </source>
</evidence>
<evidence type="ECO:0000313" key="3">
    <source>
        <dbReference type="Proteomes" id="UP001195914"/>
    </source>
</evidence>
<protein>
    <recommendedName>
        <fullName evidence="4">Lipocalin</fullName>
    </recommendedName>
</protein>
<dbReference type="AlphaFoldDB" id="A0AAD9G803"/>
<sequence length="201" mass="23151">MSCSNRLLAICIGLVIAYNYEGYTVHASPIKSERGLPLNTFFWVHEKPIFCHAAKLSRYCTYADFSIQEPHFFNKVTFDSTVVYQSYDDNEITRVRILTLAMRRLYSIKTIKGTIFVVYDGSRYEEVNENHFVAKCKDWIESGDVQNSGHMSHYYCKDITFKHMNEEAPVPLKNMVSLDADRCSLTREESCMTGSAASEEF</sequence>
<evidence type="ECO:0000256" key="1">
    <source>
        <dbReference type="SAM" id="SignalP"/>
    </source>
</evidence>
<evidence type="ECO:0000313" key="2">
    <source>
        <dbReference type="EMBL" id="KAK1933536.1"/>
    </source>
</evidence>
<reference evidence="2" key="1">
    <citation type="journal article" date="2014" name="Nucleic Acids Res.">
        <title>The evolutionary dynamics of variant antigen genes in Babesia reveal a history of genomic innovation underlying host-parasite interaction.</title>
        <authorList>
            <person name="Jackson A.P."/>
            <person name="Otto T.D."/>
            <person name="Darby A."/>
            <person name="Ramaprasad A."/>
            <person name="Xia D."/>
            <person name="Echaide I.E."/>
            <person name="Farber M."/>
            <person name="Gahlot S."/>
            <person name="Gamble J."/>
            <person name="Gupta D."/>
            <person name="Gupta Y."/>
            <person name="Jackson L."/>
            <person name="Malandrin L."/>
            <person name="Malas T.B."/>
            <person name="Moussa E."/>
            <person name="Nair M."/>
            <person name="Reid A.J."/>
            <person name="Sanders M."/>
            <person name="Sharma J."/>
            <person name="Tracey A."/>
            <person name="Quail M.A."/>
            <person name="Weir W."/>
            <person name="Wastling J.M."/>
            <person name="Hall N."/>
            <person name="Willadsen P."/>
            <person name="Lingelbach K."/>
            <person name="Shiels B."/>
            <person name="Tait A."/>
            <person name="Berriman M."/>
            <person name="Allred D.R."/>
            <person name="Pain A."/>
        </authorList>
    </citation>
    <scope>NUCLEOTIDE SEQUENCE</scope>
    <source>
        <strain evidence="2">1802A</strain>
    </source>
</reference>
<organism evidence="2 3">
    <name type="scientific">Babesia divergens</name>
    <dbReference type="NCBI Taxonomy" id="32595"/>
    <lineage>
        <taxon>Eukaryota</taxon>
        <taxon>Sar</taxon>
        <taxon>Alveolata</taxon>
        <taxon>Apicomplexa</taxon>
        <taxon>Aconoidasida</taxon>
        <taxon>Piroplasmida</taxon>
        <taxon>Babesiidae</taxon>
        <taxon>Babesia</taxon>
    </lineage>
</organism>
<dbReference type="EMBL" id="JAHBMH010000073">
    <property type="protein sequence ID" value="KAK1933536.1"/>
    <property type="molecule type" value="Genomic_DNA"/>
</dbReference>
<dbReference type="Proteomes" id="UP001195914">
    <property type="component" value="Unassembled WGS sequence"/>
</dbReference>
<feature type="chain" id="PRO_5041985116" description="Lipocalin" evidence="1">
    <location>
        <begin position="18"/>
        <end position="201"/>
    </location>
</feature>
<name>A0AAD9G803_BABDI</name>
<keyword evidence="1" id="KW-0732">Signal</keyword>
<gene>
    <name evidence="2" type="ORF">X943_004066</name>
</gene>